<feature type="region of interest" description="Disordered" evidence="1">
    <location>
        <begin position="1"/>
        <end position="36"/>
    </location>
</feature>
<accession>A0ABX1AQ95</accession>
<evidence type="ECO:0008006" key="4">
    <source>
        <dbReference type="Google" id="ProtNLM"/>
    </source>
</evidence>
<sequence>APDAAHATAVLTTEVAPHGAGAPAPGPEPAEPFDQVDWDASGAADSCADRMTERAEAADPALRDRILWRVVLTPADLERGTGVPGGVVAPPVLAGADGAYLAPATEGRLPGAYRVGGEAHPGGGLIHAGMSGALAAGLIVEGPGWRGSY</sequence>
<proteinExistence type="predicted"/>
<dbReference type="Proteomes" id="UP000746503">
    <property type="component" value="Unassembled WGS sequence"/>
</dbReference>
<organism evidence="2 3">
    <name type="scientific">Streptomyces spiramenti</name>
    <dbReference type="NCBI Taxonomy" id="2720606"/>
    <lineage>
        <taxon>Bacteria</taxon>
        <taxon>Bacillati</taxon>
        <taxon>Actinomycetota</taxon>
        <taxon>Actinomycetes</taxon>
        <taxon>Kitasatosporales</taxon>
        <taxon>Streptomycetaceae</taxon>
        <taxon>Streptomyces</taxon>
    </lineage>
</organism>
<protein>
    <recommendedName>
        <fullName evidence="4">NAD(P)/FAD-dependent oxidoreductase</fullName>
    </recommendedName>
</protein>
<keyword evidence="3" id="KW-1185">Reference proteome</keyword>
<dbReference type="EMBL" id="JAAVJB010000448">
    <property type="protein sequence ID" value="NJP69264.1"/>
    <property type="molecule type" value="Genomic_DNA"/>
</dbReference>
<reference evidence="2 3" key="1">
    <citation type="submission" date="2020-03" db="EMBL/GenBank/DDBJ databases">
        <title>Draft genome of Streptomyces sp. ventii, isolated from the Axial Seamount in the Pacific Ocean, and resequencing of the two type strains Streptomyces lonarensis strain NCL 716 and Streptomyces bohaiensis strain 11A07.</title>
        <authorList>
            <person name="Loughran R.M."/>
            <person name="Pfannmuller K.M."/>
            <person name="Wasson B.J."/>
            <person name="Deadmond M.C."/>
            <person name="Paddock B.E."/>
            <person name="Koyack M.J."/>
            <person name="Gallegos D.A."/>
            <person name="Mitchell E.A."/>
            <person name="Ushijima B."/>
            <person name="Saw J.H."/>
            <person name="Mcphail K.L."/>
            <person name="Videau P."/>
        </authorList>
    </citation>
    <scope>NUCLEOTIDE SEQUENCE [LARGE SCALE GENOMIC DNA]</scope>
    <source>
        <strain evidence="3">5675061</strain>
    </source>
</reference>
<evidence type="ECO:0000256" key="1">
    <source>
        <dbReference type="SAM" id="MobiDB-lite"/>
    </source>
</evidence>
<gene>
    <name evidence="2" type="ORF">HCJ92_24045</name>
</gene>
<name>A0ABX1AQ95_9ACTN</name>
<evidence type="ECO:0000313" key="3">
    <source>
        <dbReference type="Proteomes" id="UP000746503"/>
    </source>
</evidence>
<comment type="caution">
    <text evidence="2">The sequence shown here is derived from an EMBL/GenBank/DDBJ whole genome shotgun (WGS) entry which is preliminary data.</text>
</comment>
<evidence type="ECO:0000313" key="2">
    <source>
        <dbReference type="EMBL" id="NJP69264.1"/>
    </source>
</evidence>
<feature type="non-terminal residue" evidence="2">
    <location>
        <position position="1"/>
    </location>
</feature>